<evidence type="ECO:0000256" key="4">
    <source>
        <dbReference type="ARBA" id="ARBA00022729"/>
    </source>
</evidence>
<comment type="similarity">
    <text evidence="2">Belongs to the bacterial solute-binding protein 5 family.</text>
</comment>
<dbReference type="SUPFAM" id="SSF53850">
    <property type="entry name" value="Periplasmic binding protein-like II"/>
    <property type="match status" value="1"/>
</dbReference>
<evidence type="ECO:0000256" key="3">
    <source>
        <dbReference type="ARBA" id="ARBA00022448"/>
    </source>
</evidence>
<accession>H2J6L9</accession>
<dbReference type="GO" id="GO:0043190">
    <property type="term" value="C:ATP-binding cassette (ABC) transporter complex"/>
    <property type="evidence" value="ECO:0007669"/>
    <property type="project" value="InterPro"/>
</dbReference>
<dbReference type="Proteomes" id="UP000007161">
    <property type="component" value="Chromosome"/>
</dbReference>
<dbReference type="GO" id="GO:0042597">
    <property type="term" value="C:periplasmic space"/>
    <property type="evidence" value="ECO:0007669"/>
    <property type="project" value="UniProtKB-ARBA"/>
</dbReference>
<keyword evidence="4" id="KW-0732">Signal</keyword>
<name>H2J6L9_MARPK</name>
<gene>
    <name evidence="6" type="ordered locus">Marpi_1920</name>
</gene>
<evidence type="ECO:0000313" key="7">
    <source>
        <dbReference type="Proteomes" id="UP000007161"/>
    </source>
</evidence>
<dbReference type="InterPro" id="IPR023765">
    <property type="entry name" value="SBP_5_CS"/>
</dbReference>
<organism evidence="6 7">
    <name type="scientific">Marinitoga piezophila (strain DSM 14283 / JCM 11233 / KA3)</name>
    <dbReference type="NCBI Taxonomy" id="443254"/>
    <lineage>
        <taxon>Bacteria</taxon>
        <taxon>Thermotogati</taxon>
        <taxon>Thermotogota</taxon>
        <taxon>Thermotogae</taxon>
        <taxon>Petrotogales</taxon>
        <taxon>Petrotogaceae</taxon>
        <taxon>Marinitoga</taxon>
    </lineage>
</organism>
<sequence>MKKVLLFVLITLFVVFTFAKSVVVVGTTDKIRTLDPAKCYDYFSSNILQNVLVGLVDYEVNTSNLIPSLAEKWEVSSDSLTYTFHLRKDAKFEDGTPIDAKVMKYSIDRAMKLNGDPAFLLTDIVDSTKVVDDYTFQIKLKYPFSAFVSVLGYTVAWPVNPKLYPENSFYEGAPSASGPYKITEWIRDVRIVLEKNDKYYGPAPKTDKIIITFYESAATLRLALETGQIDIAFRHLDPRDISDLEANPNITVLKGSSPQIRYLVLNTKQKPFDNPLVRKAIMYAVDRERLVDDVFVGLAQPLYSMVPMGMWSHKDIFPKRNLNAAKRLLQQAGYWFDKPLTIDLWYSPTHYGTTEADVAQVLKEALEETGIIKVNIKYAEWSTYVDYFLNGAMGLFLLGWYPDYIDPDDYLWPFLSINGAKSMGSFYESKITEDLMRAARVCVDQNTRSDLYEQVQNHLVVDVPNIPLWQGVAVVASQKNVKGVLLEPTQIFRYYLIYKK</sequence>
<proteinExistence type="inferred from homology"/>
<dbReference type="HOGENOM" id="CLU_017028_7_2_0"/>
<dbReference type="InterPro" id="IPR000914">
    <property type="entry name" value="SBP_5_dom"/>
</dbReference>
<keyword evidence="7" id="KW-1185">Reference proteome</keyword>
<evidence type="ECO:0000313" key="6">
    <source>
        <dbReference type="EMBL" id="AEX86300.1"/>
    </source>
</evidence>
<dbReference type="Pfam" id="PF00496">
    <property type="entry name" value="SBP_bac_5"/>
    <property type="match status" value="1"/>
</dbReference>
<dbReference type="PANTHER" id="PTHR30290">
    <property type="entry name" value="PERIPLASMIC BINDING COMPONENT OF ABC TRANSPORTER"/>
    <property type="match status" value="1"/>
</dbReference>
<dbReference type="InterPro" id="IPR039424">
    <property type="entry name" value="SBP_5"/>
</dbReference>
<dbReference type="OrthoDB" id="39920at2"/>
<dbReference type="KEGG" id="mpz:Marpi_1920"/>
<dbReference type="PANTHER" id="PTHR30290:SF10">
    <property type="entry name" value="PERIPLASMIC OLIGOPEPTIDE-BINDING PROTEIN-RELATED"/>
    <property type="match status" value="1"/>
</dbReference>
<dbReference type="Gene3D" id="3.10.105.10">
    <property type="entry name" value="Dipeptide-binding Protein, Domain 3"/>
    <property type="match status" value="1"/>
</dbReference>
<dbReference type="AlphaFoldDB" id="H2J6L9"/>
<dbReference type="GO" id="GO:1904680">
    <property type="term" value="F:peptide transmembrane transporter activity"/>
    <property type="evidence" value="ECO:0007669"/>
    <property type="project" value="TreeGrafter"/>
</dbReference>
<comment type="subcellular location">
    <subcellularLocation>
        <location evidence="1">Cell envelope</location>
    </subcellularLocation>
</comment>
<dbReference type="EMBL" id="CP003257">
    <property type="protein sequence ID" value="AEX86300.1"/>
    <property type="molecule type" value="Genomic_DNA"/>
</dbReference>
<evidence type="ECO:0000256" key="2">
    <source>
        <dbReference type="ARBA" id="ARBA00005695"/>
    </source>
</evidence>
<dbReference type="GO" id="GO:0030313">
    <property type="term" value="C:cell envelope"/>
    <property type="evidence" value="ECO:0007669"/>
    <property type="project" value="UniProtKB-SubCell"/>
</dbReference>
<dbReference type="CDD" id="cd08519">
    <property type="entry name" value="PBP2_NikA_DppA_OppA_like_20"/>
    <property type="match status" value="1"/>
</dbReference>
<reference evidence="7" key="2">
    <citation type="submission" date="2012-01" db="EMBL/GenBank/DDBJ databases">
        <title>Complete sequence of chromosome of Marinitoga piezophila KA3.</title>
        <authorList>
            <person name="Lucas S."/>
            <person name="Han J."/>
            <person name="Lapidus A."/>
            <person name="Cheng J.-F."/>
            <person name="Goodwin L."/>
            <person name="Pitluck S."/>
            <person name="Peters L."/>
            <person name="Mikhailova N."/>
            <person name="Teshima H."/>
            <person name="Detter J.C."/>
            <person name="Han C."/>
            <person name="Tapia R."/>
            <person name="Land M."/>
            <person name="Hauser L."/>
            <person name="Kyrpides N."/>
            <person name="Ivanova N."/>
            <person name="Pagani I."/>
            <person name="Jebbar M."/>
            <person name="Vannier P."/>
            <person name="Oger P."/>
            <person name="Cario A."/>
            <person name="Bartlett D."/>
            <person name="Noll K.M."/>
            <person name="Woyke T."/>
        </authorList>
    </citation>
    <scope>NUCLEOTIDE SEQUENCE [LARGE SCALE GENOMIC DNA]</scope>
    <source>
        <strain evidence="7">DSM 14283 / JCM 11233 / KA3</strain>
    </source>
</reference>
<dbReference type="GO" id="GO:0015833">
    <property type="term" value="P:peptide transport"/>
    <property type="evidence" value="ECO:0007669"/>
    <property type="project" value="TreeGrafter"/>
</dbReference>
<dbReference type="Gene3D" id="3.90.76.10">
    <property type="entry name" value="Dipeptide-binding Protein, Domain 1"/>
    <property type="match status" value="1"/>
</dbReference>
<reference evidence="6 7" key="1">
    <citation type="journal article" date="2012" name="J. Bacteriol.">
        <title>Complete Genome Sequence of the Thermophilic, Piezophilic, Heterotrophic Bacterium Marinitoga piezophila KA3.</title>
        <authorList>
            <person name="Lucas S."/>
            <person name="Han J."/>
            <person name="Lapidus A."/>
            <person name="Cheng J.F."/>
            <person name="Goodwin L.A."/>
            <person name="Pitluck S."/>
            <person name="Peters L."/>
            <person name="Mikhailova N."/>
            <person name="Teshima H."/>
            <person name="Detter J.C."/>
            <person name="Han C."/>
            <person name="Tapia R."/>
            <person name="Land M."/>
            <person name="Hauser L."/>
            <person name="Kyrpides N.C."/>
            <person name="Ivanova N."/>
            <person name="Pagani I."/>
            <person name="Vannier P."/>
            <person name="Oger P."/>
            <person name="Bartlett D.H."/>
            <person name="Noll K.M."/>
            <person name="Woyke T."/>
            <person name="Jebbar M."/>
        </authorList>
    </citation>
    <scope>NUCLEOTIDE SEQUENCE [LARGE SCALE GENOMIC DNA]</scope>
    <source>
        <strain evidence="7">DSM 14283 / JCM 11233 / KA3</strain>
    </source>
</reference>
<evidence type="ECO:0000259" key="5">
    <source>
        <dbReference type="Pfam" id="PF00496"/>
    </source>
</evidence>
<protein>
    <submittedName>
        <fullName evidence="6">ABC-type dipeptide transport system, periplasmic component</fullName>
    </submittedName>
</protein>
<evidence type="ECO:0000256" key="1">
    <source>
        <dbReference type="ARBA" id="ARBA00004196"/>
    </source>
</evidence>
<feature type="domain" description="Solute-binding protein family 5" evidence="5">
    <location>
        <begin position="65"/>
        <end position="419"/>
    </location>
</feature>
<dbReference type="PROSITE" id="PS01040">
    <property type="entry name" value="SBP_BACTERIAL_5"/>
    <property type="match status" value="1"/>
</dbReference>
<keyword evidence="3" id="KW-0813">Transport</keyword>
<dbReference type="PIRSF" id="PIRSF002741">
    <property type="entry name" value="MppA"/>
    <property type="match status" value="1"/>
</dbReference>
<dbReference type="STRING" id="443254.Marpi_1920"/>
<dbReference type="InterPro" id="IPR030678">
    <property type="entry name" value="Peptide/Ni-bd"/>
</dbReference>
<dbReference type="RefSeq" id="WP_014297370.1">
    <property type="nucleotide sequence ID" value="NC_016751.1"/>
</dbReference>
<dbReference type="Gene3D" id="3.40.190.10">
    <property type="entry name" value="Periplasmic binding protein-like II"/>
    <property type="match status" value="1"/>
</dbReference>
<dbReference type="eggNOG" id="COG0747">
    <property type="taxonomic scope" value="Bacteria"/>
</dbReference>